<dbReference type="OrthoDB" id="10261040at2759"/>
<organism evidence="7 8">
    <name type="scientific">Cristinia sonorae</name>
    <dbReference type="NCBI Taxonomy" id="1940300"/>
    <lineage>
        <taxon>Eukaryota</taxon>
        <taxon>Fungi</taxon>
        <taxon>Dikarya</taxon>
        <taxon>Basidiomycota</taxon>
        <taxon>Agaricomycotina</taxon>
        <taxon>Agaricomycetes</taxon>
        <taxon>Agaricomycetidae</taxon>
        <taxon>Agaricales</taxon>
        <taxon>Pleurotineae</taxon>
        <taxon>Stephanosporaceae</taxon>
        <taxon>Cristinia</taxon>
    </lineage>
</organism>
<comment type="similarity">
    <text evidence="2">Belongs to the Mediator complex subunit 27 family.</text>
</comment>
<evidence type="ECO:0000256" key="2">
    <source>
        <dbReference type="ARBA" id="ARBA00008048"/>
    </source>
</evidence>
<keyword evidence="5" id="KW-0539">Nucleus</keyword>
<feature type="region of interest" description="Disordered" evidence="6">
    <location>
        <begin position="1"/>
        <end position="25"/>
    </location>
</feature>
<comment type="caution">
    <text evidence="7">The sequence shown here is derived from an EMBL/GenBank/DDBJ whole genome shotgun (WGS) entry which is preliminary data.</text>
</comment>
<protein>
    <recommendedName>
        <fullName evidence="9">Mediator complex subunit 27</fullName>
    </recommendedName>
</protein>
<keyword evidence="8" id="KW-1185">Reference proteome</keyword>
<proteinExistence type="inferred from homology"/>
<comment type="subcellular location">
    <subcellularLocation>
        <location evidence="1">Nucleus</location>
    </subcellularLocation>
</comment>
<reference evidence="7" key="1">
    <citation type="journal article" date="2021" name="New Phytol.">
        <title>Evolutionary innovations through gain and loss of genes in the ectomycorrhizal Boletales.</title>
        <authorList>
            <person name="Wu G."/>
            <person name="Miyauchi S."/>
            <person name="Morin E."/>
            <person name="Kuo A."/>
            <person name="Drula E."/>
            <person name="Varga T."/>
            <person name="Kohler A."/>
            <person name="Feng B."/>
            <person name="Cao Y."/>
            <person name="Lipzen A."/>
            <person name="Daum C."/>
            <person name="Hundley H."/>
            <person name="Pangilinan J."/>
            <person name="Johnson J."/>
            <person name="Barry K."/>
            <person name="LaButti K."/>
            <person name="Ng V."/>
            <person name="Ahrendt S."/>
            <person name="Min B."/>
            <person name="Choi I.G."/>
            <person name="Park H."/>
            <person name="Plett J.M."/>
            <person name="Magnuson J."/>
            <person name="Spatafora J.W."/>
            <person name="Nagy L.G."/>
            <person name="Henrissat B."/>
            <person name="Grigoriev I.V."/>
            <person name="Yang Z.L."/>
            <person name="Xu J."/>
            <person name="Martin F.M."/>
        </authorList>
    </citation>
    <scope>NUCLEOTIDE SEQUENCE</scope>
    <source>
        <strain evidence="7">KKN 215</strain>
    </source>
</reference>
<keyword evidence="3" id="KW-0805">Transcription regulation</keyword>
<feature type="region of interest" description="Disordered" evidence="6">
    <location>
        <begin position="104"/>
        <end position="146"/>
    </location>
</feature>
<evidence type="ECO:0000256" key="5">
    <source>
        <dbReference type="ARBA" id="ARBA00023242"/>
    </source>
</evidence>
<evidence type="ECO:0000313" key="7">
    <source>
        <dbReference type="EMBL" id="KAH8093920.1"/>
    </source>
</evidence>
<gene>
    <name evidence="7" type="ORF">BXZ70DRAFT_897129</name>
</gene>
<dbReference type="EMBL" id="JAEVFJ010000027">
    <property type="protein sequence ID" value="KAH8093920.1"/>
    <property type="molecule type" value="Genomic_DNA"/>
</dbReference>
<feature type="compositionally biased region" description="Low complexity" evidence="6">
    <location>
        <begin position="1"/>
        <end position="13"/>
    </location>
</feature>
<accession>A0A8K0XN77</accession>
<evidence type="ECO:0000256" key="1">
    <source>
        <dbReference type="ARBA" id="ARBA00004123"/>
    </source>
</evidence>
<name>A0A8K0XN77_9AGAR</name>
<evidence type="ECO:0000256" key="3">
    <source>
        <dbReference type="ARBA" id="ARBA00023015"/>
    </source>
</evidence>
<dbReference type="AlphaFoldDB" id="A0A8K0XN77"/>
<evidence type="ECO:0008006" key="9">
    <source>
        <dbReference type="Google" id="ProtNLM"/>
    </source>
</evidence>
<evidence type="ECO:0000313" key="8">
    <source>
        <dbReference type="Proteomes" id="UP000813824"/>
    </source>
</evidence>
<dbReference type="Proteomes" id="UP000813824">
    <property type="component" value="Unassembled WGS sequence"/>
</dbReference>
<evidence type="ECO:0000256" key="6">
    <source>
        <dbReference type="SAM" id="MobiDB-lite"/>
    </source>
</evidence>
<dbReference type="InterPro" id="IPR021627">
    <property type="entry name" value="Mediator_Med27"/>
</dbReference>
<dbReference type="GO" id="GO:0016592">
    <property type="term" value="C:mediator complex"/>
    <property type="evidence" value="ECO:0007669"/>
    <property type="project" value="InterPro"/>
</dbReference>
<dbReference type="Pfam" id="PF11571">
    <property type="entry name" value="Med27"/>
    <property type="match status" value="1"/>
</dbReference>
<evidence type="ECO:0000256" key="4">
    <source>
        <dbReference type="ARBA" id="ARBA00023163"/>
    </source>
</evidence>
<keyword evidence="4" id="KW-0804">Transcription</keyword>
<sequence>METPTTPAIATPTPALPPAEDVVPGQTHTAEDDVASLEAKIKLLTNLHKSVNDLRQVPGHLLRPQSALSSVLPILQSEQMRLHEEFEKIKSVSEKLRSAETQDALTFAKNSESKDRTGIVHNRRRREQSTTPSGAPSPESPQPYVSFQPVNPSLFPAWDGSTLPLKLVELPAYIKDYNRTHQFRLHIWSYRRRSESDLAPPIIVRFTIRDVLSVYVTLDTTPDGSLITESATVFGPREKKPPHSQSDYLVYQALSQQLLKMVHSQPLVPFQQVMSLLESYANLFVQRCSACQRVVSLEGHVPPVARIWVPDPAEEGRWDARHATCPRH</sequence>